<keyword evidence="2" id="KW-0238">DNA-binding</keyword>
<dbReference type="Proteomes" id="UP000192342">
    <property type="component" value="Unassembled WGS sequence"/>
</dbReference>
<keyword evidence="1" id="KW-0805">Transcription regulation</keyword>
<name>A0A1Y1SB04_9GAMM</name>
<dbReference type="Gene3D" id="1.10.10.60">
    <property type="entry name" value="Homeodomain-like"/>
    <property type="match status" value="1"/>
</dbReference>
<dbReference type="GO" id="GO:0003700">
    <property type="term" value="F:DNA-binding transcription factor activity"/>
    <property type="evidence" value="ECO:0007669"/>
    <property type="project" value="InterPro"/>
</dbReference>
<dbReference type="SMART" id="SM00342">
    <property type="entry name" value="HTH_ARAC"/>
    <property type="match status" value="1"/>
</dbReference>
<evidence type="ECO:0000313" key="5">
    <source>
        <dbReference type="EMBL" id="ORE85231.1"/>
    </source>
</evidence>
<dbReference type="SUPFAM" id="SSF46689">
    <property type="entry name" value="Homeodomain-like"/>
    <property type="match status" value="1"/>
</dbReference>
<dbReference type="Pfam" id="PF12833">
    <property type="entry name" value="HTH_18"/>
    <property type="match status" value="1"/>
</dbReference>
<feature type="domain" description="HTH araC/xylS-type" evidence="4">
    <location>
        <begin position="242"/>
        <end position="339"/>
    </location>
</feature>
<sequence length="345" mass="38793">MVISDNIAVPARYYLRLLEVLEASGVPTGALLQQAGISARGLHEPDAQLRLRQIENLISVAMDEYQIPGDAAFELGARISVTTHSLVGFGMLNSPHIESSLQFLARFFRLVMPTFSMRYTKHAHGATLRWMPVVGMSPRCLAFHIESIANAAYREFRELSPELPVFSIEMSIDRPAHVARYSSLVGGRWVFGQMEQPGIAIHFDFDASKYPLNTADTNAFKVAEARCRALQHSVATRGSYKDWVLMMLRDAANGQPSLSDLASVLNLSTRTLNRHLMNEGTNFRSLSNQVQHQLACERLHDPWLSITEIALSLGFTETSNFSRFFRLKEGLSPRDFRRRLAAQKR</sequence>
<dbReference type="InterPro" id="IPR032687">
    <property type="entry name" value="AraC-type_N"/>
</dbReference>
<dbReference type="Pfam" id="PF12625">
    <property type="entry name" value="Arabinose_bd"/>
    <property type="match status" value="1"/>
</dbReference>
<organism evidence="5 6">
    <name type="scientific">Oceanococcus atlanticus</name>
    <dbReference type="NCBI Taxonomy" id="1317117"/>
    <lineage>
        <taxon>Bacteria</taxon>
        <taxon>Pseudomonadati</taxon>
        <taxon>Pseudomonadota</taxon>
        <taxon>Gammaproteobacteria</taxon>
        <taxon>Chromatiales</taxon>
        <taxon>Oceanococcaceae</taxon>
        <taxon>Oceanococcus</taxon>
    </lineage>
</organism>
<keyword evidence="6" id="KW-1185">Reference proteome</keyword>
<protein>
    <submittedName>
        <fullName evidence="5">AraC family transcriptional regulator</fullName>
    </submittedName>
</protein>
<reference evidence="5 6" key="1">
    <citation type="submission" date="2013-04" db="EMBL/GenBank/DDBJ databases">
        <title>Oceanococcus atlanticus 22II-S10r2 Genome Sequencing.</title>
        <authorList>
            <person name="Lai Q."/>
            <person name="Li G."/>
            <person name="Shao Z."/>
        </authorList>
    </citation>
    <scope>NUCLEOTIDE SEQUENCE [LARGE SCALE GENOMIC DNA]</scope>
    <source>
        <strain evidence="5 6">22II-S10r2</strain>
    </source>
</reference>
<dbReference type="PRINTS" id="PR00032">
    <property type="entry name" value="HTHARAC"/>
</dbReference>
<proteinExistence type="predicted"/>
<evidence type="ECO:0000256" key="3">
    <source>
        <dbReference type="ARBA" id="ARBA00023163"/>
    </source>
</evidence>
<comment type="caution">
    <text evidence="5">The sequence shown here is derived from an EMBL/GenBank/DDBJ whole genome shotgun (WGS) entry which is preliminary data.</text>
</comment>
<dbReference type="InterPro" id="IPR020449">
    <property type="entry name" value="Tscrpt_reg_AraC-type_HTH"/>
</dbReference>
<dbReference type="GO" id="GO:0000976">
    <property type="term" value="F:transcription cis-regulatory region binding"/>
    <property type="evidence" value="ECO:0007669"/>
    <property type="project" value="TreeGrafter"/>
</dbReference>
<evidence type="ECO:0000256" key="1">
    <source>
        <dbReference type="ARBA" id="ARBA00023015"/>
    </source>
</evidence>
<dbReference type="GO" id="GO:0005829">
    <property type="term" value="C:cytosol"/>
    <property type="evidence" value="ECO:0007669"/>
    <property type="project" value="TreeGrafter"/>
</dbReference>
<evidence type="ECO:0000259" key="4">
    <source>
        <dbReference type="PROSITE" id="PS01124"/>
    </source>
</evidence>
<dbReference type="PANTHER" id="PTHR47894:SF1">
    <property type="entry name" value="HTH-TYPE TRANSCRIPTIONAL REGULATOR VQSM"/>
    <property type="match status" value="1"/>
</dbReference>
<accession>A0A1Y1SB04</accession>
<dbReference type="STRING" id="1317117.ATO7_15647"/>
<gene>
    <name evidence="5" type="ORF">ATO7_15647</name>
</gene>
<evidence type="ECO:0000256" key="2">
    <source>
        <dbReference type="ARBA" id="ARBA00023125"/>
    </source>
</evidence>
<dbReference type="PANTHER" id="PTHR47894">
    <property type="entry name" value="HTH-TYPE TRANSCRIPTIONAL REGULATOR GADX"/>
    <property type="match status" value="1"/>
</dbReference>
<dbReference type="EMBL" id="AQQV01000005">
    <property type="protein sequence ID" value="ORE85231.1"/>
    <property type="molecule type" value="Genomic_DNA"/>
</dbReference>
<dbReference type="InterPro" id="IPR018060">
    <property type="entry name" value="HTH_AraC"/>
</dbReference>
<dbReference type="AlphaFoldDB" id="A0A1Y1SB04"/>
<keyword evidence="3" id="KW-0804">Transcription</keyword>
<dbReference type="InterPro" id="IPR009057">
    <property type="entry name" value="Homeodomain-like_sf"/>
</dbReference>
<dbReference type="PROSITE" id="PS01124">
    <property type="entry name" value="HTH_ARAC_FAMILY_2"/>
    <property type="match status" value="1"/>
</dbReference>
<evidence type="ECO:0000313" key="6">
    <source>
        <dbReference type="Proteomes" id="UP000192342"/>
    </source>
</evidence>